<gene>
    <name evidence="7" type="ORF">HP467_16160</name>
    <name evidence="6" type="ORF">NYQ28_08090</name>
</gene>
<feature type="DNA-binding region" description="H-T-H motif" evidence="4">
    <location>
        <begin position="36"/>
        <end position="55"/>
    </location>
</feature>
<evidence type="ECO:0000259" key="5">
    <source>
        <dbReference type="PROSITE" id="PS50977"/>
    </source>
</evidence>
<dbReference type="Gene3D" id="1.10.357.10">
    <property type="entry name" value="Tetracycline Repressor, domain 2"/>
    <property type="match status" value="1"/>
</dbReference>
<dbReference type="Proteomes" id="UP001652264">
    <property type="component" value="Unassembled WGS sequence"/>
</dbReference>
<dbReference type="SUPFAM" id="SSF48498">
    <property type="entry name" value="Tetracyclin repressor-like, C-terminal domain"/>
    <property type="match status" value="1"/>
</dbReference>
<dbReference type="InterPro" id="IPR054126">
    <property type="entry name" value="CprB_TetR_C"/>
</dbReference>
<evidence type="ECO:0000256" key="4">
    <source>
        <dbReference type="PROSITE-ProRule" id="PRU00335"/>
    </source>
</evidence>
<keyword evidence="1" id="KW-0805">Transcription regulation</keyword>
<dbReference type="RefSeq" id="WP_083519857.1">
    <property type="nucleotide sequence ID" value="NZ_BAAAWP010000001.1"/>
</dbReference>
<dbReference type="GeneID" id="95322370"/>
<keyword evidence="9" id="KW-1185">Reference proteome</keyword>
<evidence type="ECO:0000256" key="1">
    <source>
        <dbReference type="ARBA" id="ARBA00023015"/>
    </source>
</evidence>
<evidence type="ECO:0000313" key="7">
    <source>
        <dbReference type="EMBL" id="NUU29625.1"/>
    </source>
</evidence>
<dbReference type="InterPro" id="IPR009057">
    <property type="entry name" value="Homeodomain-like_sf"/>
</dbReference>
<dbReference type="InterPro" id="IPR036271">
    <property type="entry name" value="Tet_transcr_reg_TetR-rel_C_sf"/>
</dbReference>
<evidence type="ECO:0000313" key="8">
    <source>
        <dbReference type="Proteomes" id="UP000539146"/>
    </source>
</evidence>
<accession>A0A850DZ05</accession>
<dbReference type="SUPFAM" id="SSF46689">
    <property type="entry name" value="Homeodomain-like"/>
    <property type="match status" value="1"/>
</dbReference>
<keyword evidence="2 4" id="KW-0238">DNA-binding</keyword>
<dbReference type="NCBIfam" id="NF041196">
    <property type="entry name" value="ScbR_bind_reg"/>
    <property type="match status" value="1"/>
</dbReference>
<dbReference type="EMBL" id="JANVAD010000003">
    <property type="protein sequence ID" value="MCS6522525.1"/>
    <property type="molecule type" value="Genomic_DNA"/>
</dbReference>
<dbReference type="Pfam" id="PF00440">
    <property type="entry name" value="TetR_N"/>
    <property type="match status" value="1"/>
</dbReference>
<proteinExistence type="predicted"/>
<protein>
    <submittedName>
        <fullName evidence="7">TetR/AcrR family transcriptional regulator</fullName>
    </submittedName>
</protein>
<dbReference type="PROSITE" id="PS01081">
    <property type="entry name" value="HTH_TETR_1"/>
    <property type="match status" value="1"/>
</dbReference>
<reference evidence="6 9" key="2">
    <citation type="submission" date="2022-08" db="EMBL/GenBank/DDBJ databases">
        <title>Taxonomy of Curtobacterium flaccumfaciens.</title>
        <authorList>
            <person name="Osdaghi E."/>
            <person name="Taghavi S.M."/>
            <person name="Hamidizade M."/>
            <person name="Abachi H."/>
            <person name="Fazliarab A."/>
            <person name="Baeyen S."/>
            <person name="Portier P."/>
            <person name="Van Vaerenbergh J."/>
            <person name="Jacques M.-A."/>
        </authorList>
    </citation>
    <scope>NUCLEOTIDE SEQUENCE [LARGE SCALE GENOMIC DNA]</scope>
    <source>
        <strain evidence="6 9">LMG8786T</strain>
    </source>
</reference>
<feature type="domain" description="HTH tetR-type" evidence="5">
    <location>
        <begin position="13"/>
        <end position="73"/>
    </location>
</feature>
<evidence type="ECO:0000256" key="3">
    <source>
        <dbReference type="ARBA" id="ARBA00023163"/>
    </source>
</evidence>
<dbReference type="Proteomes" id="UP000539146">
    <property type="component" value="Unassembled WGS sequence"/>
</dbReference>
<dbReference type="PROSITE" id="PS50977">
    <property type="entry name" value="HTH_TETR_2"/>
    <property type="match status" value="1"/>
</dbReference>
<dbReference type="InterPro" id="IPR047923">
    <property type="entry name" value="ArpA-like"/>
</dbReference>
<dbReference type="InterPro" id="IPR023772">
    <property type="entry name" value="DNA-bd_HTH_TetR-type_CS"/>
</dbReference>
<dbReference type="PANTHER" id="PTHR30055:SF234">
    <property type="entry name" value="HTH-TYPE TRANSCRIPTIONAL REGULATOR BETI"/>
    <property type="match status" value="1"/>
</dbReference>
<dbReference type="Pfam" id="PF21935">
    <property type="entry name" value="TetR_C_45"/>
    <property type="match status" value="1"/>
</dbReference>
<dbReference type="PANTHER" id="PTHR30055">
    <property type="entry name" value="HTH-TYPE TRANSCRIPTIONAL REGULATOR RUTR"/>
    <property type="match status" value="1"/>
</dbReference>
<evidence type="ECO:0000313" key="6">
    <source>
        <dbReference type="EMBL" id="MCS6522525.1"/>
    </source>
</evidence>
<dbReference type="AlphaFoldDB" id="A0A850DZ05"/>
<organism evidence="7 8">
    <name type="scientific">Curtobacterium citreum</name>
    <dbReference type="NCBI Taxonomy" id="2036"/>
    <lineage>
        <taxon>Bacteria</taxon>
        <taxon>Bacillati</taxon>
        <taxon>Actinomycetota</taxon>
        <taxon>Actinomycetes</taxon>
        <taxon>Micrococcales</taxon>
        <taxon>Microbacteriaceae</taxon>
        <taxon>Curtobacterium</taxon>
    </lineage>
</organism>
<reference evidence="7 8" key="1">
    <citation type="submission" date="2020-05" db="EMBL/GenBank/DDBJ databases">
        <title>Genome Sequencing of Type Strains.</title>
        <authorList>
            <person name="Lemaire J.F."/>
            <person name="Inderbitzin P."/>
            <person name="Gregorio O.A."/>
            <person name="Collins S.B."/>
            <person name="Wespe N."/>
            <person name="Knight-Connoni V."/>
        </authorList>
    </citation>
    <scope>NUCLEOTIDE SEQUENCE [LARGE SCALE GENOMIC DNA]</scope>
    <source>
        <strain evidence="7 8">DSM 20512</strain>
    </source>
</reference>
<dbReference type="InterPro" id="IPR050109">
    <property type="entry name" value="HTH-type_TetR-like_transc_reg"/>
</dbReference>
<sequence>MAQDGRVRQQRAVATRAALIRAAAGEFDERGYRGASMDGVAERAGLTKGALYFHFRSKADIAGAVIAEQHEVSRRYAEQAALRGTTPLESLMWMSQSVATQMVREVVVSAGIRLSTDEHAVDVPRRDPYTDWMHHTATVVRRAIDAGEVDPSWDPELVGRVISPAYTGVQMVSDLLHDRADLYERLRELWSVLLSGIVTEQTRPAIPRLVAIIAPDPAPAD</sequence>
<evidence type="ECO:0000313" key="9">
    <source>
        <dbReference type="Proteomes" id="UP001652264"/>
    </source>
</evidence>
<dbReference type="PRINTS" id="PR00455">
    <property type="entry name" value="HTHTETR"/>
</dbReference>
<dbReference type="GO" id="GO:0000976">
    <property type="term" value="F:transcription cis-regulatory region binding"/>
    <property type="evidence" value="ECO:0007669"/>
    <property type="project" value="TreeGrafter"/>
</dbReference>
<dbReference type="GO" id="GO:0003700">
    <property type="term" value="F:DNA-binding transcription factor activity"/>
    <property type="evidence" value="ECO:0007669"/>
    <property type="project" value="TreeGrafter"/>
</dbReference>
<keyword evidence="3" id="KW-0804">Transcription</keyword>
<evidence type="ECO:0000256" key="2">
    <source>
        <dbReference type="ARBA" id="ARBA00023125"/>
    </source>
</evidence>
<dbReference type="InterPro" id="IPR001647">
    <property type="entry name" value="HTH_TetR"/>
</dbReference>
<name>A0A850DZ05_9MICO</name>
<dbReference type="EMBL" id="JABMCG010000126">
    <property type="protein sequence ID" value="NUU29625.1"/>
    <property type="molecule type" value="Genomic_DNA"/>
</dbReference>
<comment type="caution">
    <text evidence="7">The sequence shown here is derived from an EMBL/GenBank/DDBJ whole genome shotgun (WGS) entry which is preliminary data.</text>
</comment>